<reference evidence="6" key="2">
    <citation type="journal article" date="2023" name="Biology">
        <title>Prokaryotic Life Associated with Coal-Fire Gas Vents Revealed by Metagenomics.</title>
        <authorList>
            <person name="Kadnikov V.V."/>
            <person name="Mardanov A.V."/>
            <person name="Beletsky A.V."/>
            <person name="Karnachuk O.V."/>
            <person name="Ravin N.V."/>
        </authorList>
    </citation>
    <scope>NUCLEOTIDE SEQUENCE</scope>
    <source>
        <strain evidence="6">Bu02</strain>
    </source>
</reference>
<feature type="domain" description="ABC transporter" evidence="5">
    <location>
        <begin position="3"/>
        <end position="233"/>
    </location>
</feature>
<dbReference type="KEGG" id="fcz:IMF26_03375"/>
<dbReference type="InterPro" id="IPR017871">
    <property type="entry name" value="ABC_transporter-like_CS"/>
</dbReference>
<dbReference type="AlphaFoldDB" id="A0AAT9LEX5"/>
<dbReference type="GO" id="GO:0005886">
    <property type="term" value="C:plasma membrane"/>
    <property type="evidence" value="ECO:0007669"/>
    <property type="project" value="UniProtKB-SubCell"/>
</dbReference>
<evidence type="ECO:0000256" key="2">
    <source>
        <dbReference type="ARBA" id="ARBA00022741"/>
    </source>
</evidence>
<dbReference type="PROSITE" id="PS50893">
    <property type="entry name" value="ABC_TRANSPORTER_2"/>
    <property type="match status" value="1"/>
</dbReference>
<keyword evidence="3 6" id="KW-0067">ATP-binding</keyword>
<dbReference type="PANTHER" id="PTHR43582">
    <property type="entry name" value="LINEARMYCIN RESISTANCE ATP-BINDING PROTEIN LNRL"/>
    <property type="match status" value="1"/>
</dbReference>
<dbReference type="CDD" id="cd03263">
    <property type="entry name" value="ABC_subfamily_A"/>
    <property type="match status" value="1"/>
</dbReference>
<dbReference type="InterPro" id="IPR005894">
    <property type="entry name" value="DrrA"/>
</dbReference>
<dbReference type="SMART" id="SM00382">
    <property type="entry name" value="AAA"/>
    <property type="match status" value="1"/>
</dbReference>
<sequence>MLLSVRGVTKDYGKRRAVDDVSFDVEKGEIFGLLGPNGAGKTTLVSMISGLIRPTTGDIFLDGKSVLREPMEVKRRLGVVPQEIALYPTLTALENLRFWAKMQDVPAREEPSRIERVLEITGLSERRKDMVGTFSGGMKRRLNIAVALLHNPLLLILDEPTVGVDPQSRTHILDTVADLAKHGLTVLFTSHYMEEVEHLCRRVAVMDEGKIIAQGTVTELKRIVGEMDEVSVSVARIGGSLSTDAAEDLFSQAKREMPGLVDLRLNDGEIVAYTQSSSRLLPAFLAFLVSRGFKIQSVSVKEPSLEAVFLKLTGKKLRD</sequence>
<evidence type="ECO:0000259" key="5">
    <source>
        <dbReference type="PROSITE" id="PS50893"/>
    </source>
</evidence>
<dbReference type="PANTHER" id="PTHR43582:SF2">
    <property type="entry name" value="LINEARMYCIN RESISTANCE ATP-BINDING PROTEIN LNRL"/>
    <property type="match status" value="1"/>
</dbReference>
<gene>
    <name evidence="6" type="ORF">IMF26_03375</name>
</gene>
<accession>A0AAT9LEX5</accession>
<comment type="subcellular location">
    <subcellularLocation>
        <location evidence="1">Cell membrane</location>
        <topology evidence="1">Peripheral membrane protein</topology>
        <orientation evidence="1">Cytoplasmic side</orientation>
    </subcellularLocation>
</comment>
<organism evidence="6">
    <name type="scientific">Candidatus Fermentithermobacillus carboniphilus</name>
    <dbReference type="NCBI Taxonomy" id="3085328"/>
    <lineage>
        <taxon>Bacteria</taxon>
        <taxon>Bacillati</taxon>
        <taxon>Bacillota</taxon>
        <taxon>Candidatus Fermentithermobacillia</taxon>
        <taxon>Candidatus Fermentithermobacillales</taxon>
        <taxon>Candidatus Fermentithermobacillaceae</taxon>
        <taxon>Candidatus Fermentithermobacillus</taxon>
    </lineage>
</organism>
<dbReference type="InterPro" id="IPR027417">
    <property type="entry name" value="P-loop_NTPase"/>
</dbReference>
<dbReference type="GO" id="GO:0005524">
    <property type="term" value="F:ATP binding"/>
    <property type="evidence" value="ECO:0007669"/>
    <property type="project" value="UniProtKB-KW"/>
</dbReference>
<dbReference type="PROSITE" id="PS00211">
    <property type="entry name" value="ABC_TRANSPORTER_1"/>
    <property type="match status" value="1"/>
</dbReference>
<evidence type="ECO:0000256" key="4">
    <source>
        <dbReference type="ARBA" id="ARBA00049985"/>
    </source>
</evidence>
<dbReference type="InterPro" id="IPR003593">
    <property type="entry name" value="AAA+_ATPase"/>
</dbReference>
<dbReference type="InterPro" id="IPR003439">
    <property type="entry name" value="ABC_transporter-like_ATP-bd"/>
</dbReference>
<dbReference type="GO" id="GO:1900753">
    <property type="term" value="P:doxorubicin transport"/>
    <property type="evidence" value="ECO:0007669"/>
    <property type="project" value="InterPro"/>
</dbReference>
<dbReference type="EMBL" id="CP062796">
    <property type="protein sequence ID" value="QUL99122.1"/>
    <property type="molecule type" value="Genomic_DNA"/>
</dbReference>
<comment type="similarity">
    <text evidence="4">Belongs to the ABC transporter superfamily. Drug exporter-1 (DrugE1) (TC 3.A.1.105) family.</text>
</comment>
<dbReference type="Pfam" id="PF00005">
    <property type="entry name" value="ABC_tran"/>
    <property type="match status" value="1"/>
</dbReference>
<proteinExistence type="inferred from homology"/>
<dbReference type="GO" id="GO:0043215">
    <property type="term" value="P:daunorubicin transport"/>
    <property type="evidence" value="ECO:0007669"/>
    <property type="project" value="InterPro"/>
</dbReference>
<evidence type="ECO:0000256" key="3">
    <source>
        <dbReference type="ARBA" id="ARBA00022840"/>
    </source>
</evidence>
<dbReference type="NCBIfam" id="TIGR01188">
    <property type="entry name" value="drrA"/>
    <property type="match status" value="1"/>
</dbReference>
<dbReference type="GO" id="GO:0016887">
    <property type="term" value="F:ATP hydrolysis activity"/>
    <property type="evidence" value="ECO:0007669"/>
    <property type="project" value="InterPro"/>
</dbReference>
<keyword evidence="2" id="KW-0547">Nucleotide-binding</keyword>
<dbReference type="SUPFAM" id="SSF52540">
    <property type="entry name" value="P-loop containing nucleoside triphosphate hydrolases"/>
    <property type="match status" value="1"/>
</dbReference>
<dbReference type="Gene3D" id="3.40.50.300">
    <property type="entry name" value="P-loop containing nucleotide triphosphate hydrolases"/>
    <property type="match status" value="1"/>
</dbReference>
<name>A0AAT9LEX5_9FIRM</name>
<reference evidence="6" key="1">
    <citation type="submission" date="2020-10" db="EMBL/GenBank/DDBJ databases">
        <authorList>
            <person name="Kadnikov V."/>
            <person name="Beletsky A.V."/>
            <person name="Mardanov A.V."/>
            <person name="Karnachuk O.V."/>
            <person name="Ravin N.V."/>
        </authorList>
    </citation>
    <scope>NUCLEOTIDE SEQUENCE</scope>
    <source>
        <strain evidence="6">Bu02</strain>
    </source>
</reference>
<evidence type="ECO:0000313" key="6">
    <source>
        <dbReference type="EMBL" id="QUL99122.1"/>
    </source>
</evidence>
<evidence type="ECO:0000256" key="1">
    <source>
        <dbReference type="ARBA" id="ARBA00004413"/>
    </source>
</evidence>
<protein>
    <submittedName>
        <fullName evidence="6">ABC transporter ATP-binding protein</fullName>
    </submittedName>
</protein>